<gene>
    <name evidence="6" type="ORF">E3P86_02098</name>
</gene>
<reference evidence="6 7" key="1">
    <citation type="submission" date="2019-03" db="EMBL/GenBank/DDBJ databases">
        <title>Sequencing 23 genomes of Wallemia ichthyophaga.</title>
        <authorList>
            <person name="Gostincar C."/>
        </authorList>
    </citation>
    <scope>NUCLEOTIDE SEQUENCE [LARGE SCALE GENOMIC DNA]</scope>
    <source>
        <strain evidence="6 7">EXF-6200</strain>
    </source>
</reference>
<dbReference type="GO" id="GO:0003727">
    <property type="term" value="F:single-stranded RNA binding"/>
    <property type="evidence" value="ECO:0007669"/>
    <property type="project" value="TreeGrafter"/>
</dbReference>
<evidence type="ECO:0000313" key="6">
    <source>
        <dbReference type="EMBL" id="TIB37642.1"/>
    </source>
</evidence>
<evidence type="ECO:0000256" key="3">
    <source>
        <dbReference type="ARBA" id="ARBA00022722"/>
    </source>
</evidence>
<dbReference type="GO" id="GO:0006281">
    <property type="term" value="P:DNA repair"/>
    <property type="evidence" value="ECO:0007669"/>
    <property type="project" value="InterPro"/>
</dbReference>
<dbReference type="InterPro" id="IPR007581">
    <property type="entry name" value="Endonuclease-V"/>
</dbReference>
<comment type="caution">
    <text evidence="6">The sequence shown here is derived from an EMBL/GenBank/DDBJ whole genome shotgun (WGS) entry which is preliminary data.</text>
</comment>
<name>A0A4T0J802_WALIC</name>
<evidence type="ECO:0000256" key="1">
    <source>
        <dbReference type="ARBA" id="ARBA00004496"/>
    </source>
</evidence>
<keyword evidence="3" id="KW-0540">Nuclease</keyword>
<evidence type="ECO:0008006" key="8">
    <source>
        <dbReference type="Google" id="ProtNLM"/>
    </source>
</evidence>
<sequence length="281" mass="31254">MNGVDGVIDRWTEYQWKIRERAVYEDEDGDNNEGNYNATDTNEFSPVVHHLPQRALDEKIEIVGGIDITPASSSHDECIVTIVVLSVHAQRVLYTYHEAHAISEPYVPSYLAMRESGPIRRAYTNFTAHTLNPMHTPAVWLIDGNGRLHEREAGLATQVGVELGIRTVGVTKNYYPMTHFHGALSHPKLFKGLAQQLLNRRGDWIGLPGASENASANTYIGAALLTGRNATNPVFVSAGHRCSLQFALSVTYALSKHRIPLPIALADKAGRQYMREHSYHC</sequence>
<dbReference type="Proteomes" id="UP000310689">
    <property type="component" value="Unassembled WGS sequence"/>
</dbReference>
<keyword evidence="2" id="KW-0963">Cytoplasm</keyword>
<evidence type="ECO:0000256" key="2">
    <source>
        <dbReference type="ARBA" id="ARBA00022490"/>
    </source>
</evidence>
<dbReference type="GO" id="GO:0005737">
    <property type="term" value="C:cytoplasm"/>
    <property type="evidence" value="ECO:0007669"/>
    <property type="project" value="UniProtKB-SubCell"/>
</dbReference>
<evidence type="ECO:0000256" key="5">
    <source>
        <dbReference type="ARBA" id="ARBA00022801"/>
    </source>
</evidence>
<dbReference type="Gene3D" id="3.30.2170.10">
    <property type="entry name" value="archaeoglobus fulgidus dsm 4304 superfamily"/>
    <property type="match status" value="1"/>
</dbReference>
<evidence type="ECO:0000313" key="7">
    <source>
        <dbReference type="Proteomes" id="UP000310689"/>
    </source>
</evidence>
<accession>A0A4T0J802</accession>
<comment type="subcellular location">
    <subcellularLocation>
        <location evidence="1">Cytoplasm</location>
    </subcellularLocation>
</comment>
<evidence type="ECO:0000256" key="4">
    <source>
        <dbReference type="ARBA" id="ARBA00022759"/>
    </source>
</evidence>
<dbReference type="PANTHER" id="PTHR28511:SF1">
    <property type="entry name" value="ENDONUCLEASE V"/>
    <property type="match status" value="1"/>
</dbReference>
<protein>
    <recommendedName>
        <fullName evidence="8">Endonuclease V</fullName>
    </recommendedName>
</protein>
<keyword evidence="5" id="KW-0378">Hydrolase</keyword>
<dbReference type="GO" id="GO:0005730">
    <property type="term" value="C:nucleolus"/>
    <property type="evidence" value="ECO:0007669"/>
    <property type="project" value="TreeGrafter"/>
</dbReference>
<dbReference type="GO" id="GO:0016891">
    <property type="term" value="F:RNA endonuclease activity producing 5'-phosphomonoesters, hydrolytic mechanism"/>
    <property type="evidence" value="ECO:0007669"/>
    <property type="project" value="TreeGrafter"/>
</dbReference>
<dbReference type="Pfam" id="PF04493">
    <property type="entry name" value="Endonuclease_5"/>
    <property type="match status" value="1"/>
</dbReference>
<organism evidence="6 7">
    <name type="scientific">Wallemia ichthyophaga</name>
    <dbReference type="NCBI Taxonomy" id="245174"/>
    <lineage>
        <taxon>Eukaryota</taxon>
        <taxon>Fungi</taxon>
        <taxon>Dikarya</taxon>
        <taxon>Basidiomycota</taxon>
        <taxon>Wallemiomycotina</taxon>
        <taxon>Wallemiomycetes</taxon>
        <taxon>Wallemiales</taxon>
        <taxon>Wallemiaceae</taxon>
        <taxon>Wallemia</taxon>
    </lineage>
</organism>
<proteinExistence type="predicted"/>
<dbReference type="AlphaFoldDB" id="A0A4T0J802"/>
<keyword evidence="4" id="KW-0255">Endonuclease</keyword>
<dbReference type="PANTHER" id="PTHR28511">
    <property type="entry name" value="ENDONUCLEASE V"/>
    <property type="match status" value="1"/>
</dbReference>
<dbReference type="EMBL" id="SPOI01000094">
    <property type="protein sequence ID" value="TIB37642.1"/>
    <property type="molecule type" value="Genomic_DNA"/>
</dbReference>